<organism evidence="3 4">
    <name type="scientific">Candidatus Enterococcus palustris</name>
    <dbReference type="NCBI Taxonomy" id="1834189"/>
    <lineage>
        <taxon>Bacteria</taxon>
        <taxon>Bacillati</taxon>
        <taxon>Bacillota</taxon>
        <taxon>Bacilli</taxon>
        <taxon>Lactobacillales</taxon>
        <taxon>Enterococcaceae</taxon>
        <taxon>Enterococcus</taxon>
    </lineage>
</organism>
<evidence type="ECO:0000259" key="2">
    <source>
        <dbReference type="PROSITE" id="PS50937"/>
    </source>
</evidence>
<dbReference type="InterPro" id="IPR011256">
    <property type="entry name" value="Reg_factor_effector_dom_sf"/>
</dbReference>
<dbReference type="SUPFAM" id="SSF46955">
    <property type="entry name" value="Putative DNA-binding domain"/>
    <property type="match status" value="1"/>
</dbReference>
<dbReference type="GO" id="GO:0003700">
    <property type="term" value="F:DNA-binding transcription factor activity"/>
    <property type="evidence" value="ECO:0007669"/>
    <property type="project" value="InterPro"/>
</dbReference>
<proteinExistence type="predicted"/>
<gene>
    <name evidence="3" type="ORF">A5821_002553</name>
</gene>
<dbReference type="CDD" id="cd01107">
    <property type="entry name" value="HTH_BmrR"/>
    <property type="match status" value="1"/>
</dbReference>
<evidence type="ECO:0000313" key="3">
    <source>
        <dbReference type="EMBL" id="WYK01416.1"/>
    </source>
</evidence>
<dbReference type="PROSITE" id="PS50937">
    <property type="entry name" value="HTH_MERR_2"/>
    <property type="match status" value="1"/>
</dbReference>
<accession>A0AAQ3WEY6</accession>
<keyword evidence="4" id="KW-1185">Reference proteome</keyword>
<dbReference type="SMART" id="SM00422">
    <property type="entry name" value="HTH_MERR"/>
    <property type="match status" value="1"/>
</dbReference>
<dbReference type="PROSITE" id="PS00552">
    <property type="entry name" value="HTH_MERR_1"/>
    <property type="match status" value="1"/>
</dbReference>
<sequence length="268" mass="31045">MFKIGEFSELTNISPRMLRHYDKLNLLKPVISHKENGYRYYKPEQINQANQILSLKNIGVPLKDIKVLLANEINQTDYLIKHRKKIETELAEKKLQLAYLDRLEEKNTASISKAVNYPIEIKTINDRLVLSYRQKIESYYHEEQLWQKLFSEIRPQDLANLGPSIAVFHGTDAEIIDIEVMIGIPDKLKPTYPRATMYSIGLVASVVMTGAYSTIPNVHADMLEWLKLNEYILNGNIFNIYHSSPATQEQEELYITEVCYPIKIKADQ</sequence>
<dbReference type="RefSeq" id="WP_086315027.1">
    <property type="nucleotide sequence ID" value="NZ_CP147244.1"/>
</dbReference>
<dbReference type="PANTHER" id="PTHR30204">
    <property type="entry name" value="REDOX-CYCLING DRUG-SENSING TRANSCRIPTIONAL ACTIVATOR SOXR"/>
    <property type="match status" value="1"/>
</dbReference>
<evidence type="ECO:0000313" key="4">
    <source>
        <dbReference type="Proteomes" id="UP000194948"/>
    </source>
</evidence>
<dbReference type="Pfam" id="PF13411">
    <property type="entry name" value="MerR_1"/>
    <property type="match status" value="1"/>
</dbReference>
<evidence type="ECO:0000256" key="1">
    <source>
        <dbReference type="ARBA" id="ARBA00023125"/>
    </source>
</evidence>
<dbReference type="EMBL" id="CP147244">
    <property type="protein sequence ID" value="WYK01416.1"/>
    <property type="molecule type" value="Genomic_DNA"/>
</dbReference>
<dbReference type="SUPFAM" id="SSF55136">
    <property type="entry name" value="Probable bacterial effector-binding domain"/>
    <property type="match status" value="1"/>
</dbReference>
<dbReference type="InterPro" id="IPR029442">
    <property type="entry name" value="GyrI-like"/>
</dbReference>
<dbReference type="AlphaFoldDB" id="A0AAQ3WEY6"/>
<dbReference type="InterPro" id="IPR000551">
    <property type="entry name" value="MerR-type_HTH_dom"/>
</dbReference>
<reference evidence="3 4" key="2">
    <citation type="submission" date="2024-03" db="EMBL/GenBank/DDBJ databases">
        <title>The Genome Sequence of Enterococcus sp. DIV0205d.</title>
        <authorList>
            <consortium name="The Broad Institute Genomics Platform"/>
            <consortium name="The Broad Institute Microbial Omics Core"/>
            <consortium name="The Broad Institute Genomic Center for Infectious Diseases"/>
            <person name="Earl A."/>
            <person name="Manson A."/>
            <person name="Gilmore M."/>
            <person name="Schwartman J."/>
            <person name="Shea T."/>
            <person name="Abouelleil A."/>
            <person name="Cao P."/>
            <person name="Chapman S."/>
            <person name="Cusick C."/>
            <person name="Young S."/>
            <person name="Neafsey D."/>
            <person name="Nusbaum C."/>
            <person name="Birren B."/>
        </authorList>
    </citation>
    <scope>NUCLEOTIDE SEQUENCE [LARGE SCALE GENOMIC DNA]</scope>
    <source>
        <strain evidence="3 4">7F3_DIV0205</strain>
    </source>
</reference>
<dbReference type="Gene3D" id="3.20.80.10">
    <property type="entry name" value="Regulatory factor, effector binding domain"/>
    <property type="match status" value="1"/>
</dbReference>
<name>A0AAQ3WEY6_9ENTE</name>
<dbReference type="PANTHER" id="PTHR30204:SF97">
    <property type="entry name" value="MERR FAMILY REGULATORY PROTEIN"/>
    <property type="match status" value="1"/>
</dbReference>
<dbReference type="SMART" id="SM00871">
    <property type="entry name" value="AraC_E_bind"/>
    <property type="match status" value="1"/>
</dbReference>
<keyword evidence="1" id="KW-0238">DNA-binding</keyword>
<dbReference type="InterPro" id="IPR010499">
    <property type="entry name" value="AraC_E-bd"/>
</dbReference>
<reference evidence="4" key="1">
    <citation type="submission" date="2017-05" db="EMBL/GenBank/DDBJ databases">
        <title>The Genome Sequence of EEnterococcus faecalis 9F2_4866.</title>
        <authorList>
            <consortium name="The Broad Institute Genomics Platform"/>
            <consortium name="The Broad Institute Genomic Center for Infectious Diseases"/>
            <person name="Earl A."/>
            <person name="Manson A."/>
            <person name="Schwartman J."/>
            <person name="Gilmore M."/>
            <person name="Abouelleil A."/>
            <person name="Cao P."/>
            <person name="Chapman S."/>
            <person name="Cusick C."/>
            <person name="Shea T."/>
            <person name="Young S."/>
            <person name="Neafsey D."/>
            <person name="Nusbaum C."/>
            <person name="Birren B."/>
        </authorList>
    </citation>
    <scope>NUCLEOTIDE SEQUENCE [LARGE SCALE GENOMIC DNA]</scope>
    <source>
        <strain evidence="4">7F3_DIV0205</strain>
    </source>
</reference>
<dbReference type="Pfam" id="PF06445">
    <property type="entry name" value="GyrI-like"/>
    <property type="match status" value="1"/>
</dbReference>
<dbReference type="GO" id="GO:0003677">
    <property type="term" value="F:DNA binding"/>
    <property type="evidence" value="ECO:0007669"/>
    <property type="project" value="UniProtKB-KW"/>
</dbReference>
<feature type="domain" description="HTH merR-type" evidence="2">
    <location>
        <begin position="1"/>
        <end position="71"/>
    </location>
</feature>
<dbReference type="Proteomes" id="UP000194948">
    <property type="component" value="Chromosome"/>
</dbReference>
<protein>
    <recommendedName>
        <fullName evidence="2">HTH merR-type domain-containing protein</fullName>
    </recommendedName>
</protein>
<dbReference type="Gene3D" id="1.10.1660.10">
    <property type="match status" value="1"/>
</dbReference>
<dbReference type="InterPro" id="IPR047057">
    <property type="entry name" value="MerR_fam"/>
</dbReference>
<dbReference type="InterPro" id="IPR009061">
    <property type="entry name" value="DNA-bd_dom_put_sf"/>
</dbReference>